<accession>U1R547</accession>
<dbReference type="EMBL" id="AWSC01000060">
    <property type="protein sequence ID" value="ERH14848.1"/>
    <property type="molecule type" value="Genomic_DNA"/>
</dbReference>
<name>U1R547_9ACTO</name>
<dbReference type="HOGENOM" id="CLU_2912000_0_0_11"/>
<organism evidence="1 2">
    <name type="scientific">Actinomyces graevenitzii F0530</name>
    <dbReference type="NCBI Taxonomy" id="1321817"/>
    <lineage>
        <taxon>Bacteria</taxon>
        <taxon>Bacillati</taxon>
        <taxon>Actinomycetota</taxon>
        <taxon>Actinomycetes</taxon>
        <taxon>Actinomycetales</taxon>
        <taxon>Actinomycetaceae</taxon>
        <taxon>Actinomyces</taxon>
    </lineage>
</organism>
<sequence>MSATESVHKPPGICGQLAPPLWILPPLCALPFSVPGLHHALSGHFCAGLAAFFRRRPTPSP</sequence>
<evidence type="ECO:0000313" key="2">
    <source>
        <dbReference type="Proteomes" id="UP000016481"/>
    </source>
</evidence>
<reference evidence="1 2" key="1">
    <citation type="submission" date="2013-08" db="EMBL/GenBank/DDBJ databases">
        <authorList>
            <person name="Weinstock G."/>
            <person name="Sodergren E."/>
            <person name="Wylie T."/>
            <person name="Fulton L."/>
            <person name="Fulton R."/>
            <person name="Fronick C."/>
            <person name="O'Laughlin M."/>
            <person name="Godfrey J."/>
            <person name="Miner T."/>
            <person name="Herter B."/>
            <person name="Appelbaum E."/>
            <person name="Cordes M."/>
            <person name="Lek S."/>
            <person name="Wollam A."/>
            <person name="Pepin K.H."/>
            <person name="Palsikar V.B."/>
            <person name="Mitreva M."/>
            <person name="Wilson R.K."/>
        </authorList>
    </citation>
    <scope>NUCLEOTIDE SEQUENCE [LARGE SCALE GENOMIC DNA]</scope>
    <source>
        <strain evidence="1 2">F0530</strain>
    </source>
</reference>
<dbReference type="AlphaFoldDB" id="U1R547"/>
<evidence type="ECO:0000313" key="1">
    <source>
        <dbReference type="EMBL" id="ERH14848.1"/>
    </source>
</evidence>
<proteinExistence type="predicted"/>
<protein>
    <submittedName>
        <fullName evidence="1">Uncharacterized protein</fullName>
    </submittedName>
</protein>
<comment type="caution">
    <text evidence="1">The sequence shown here is derived from an EMBL/GenBank/DDBJ whole genome shotgun (WGS) entry which is preliminary data.</text>
</comment>
<gene>
    <name evidence="1" type="ORF">HMPREF1978_01416</name>
</gene>
<dbReference type="Proteomes" id="UP000016481">
    <property type="component" value="Unassembled WGS sequence"/>
</dbReference>